<feature type="compositionally biased region" description="Polar residues" evidence="1">
    <location>
        <begin position="67"/>
        <end position="79"/>
    </location>
</feature>
<protein>
    <submittedName>
        <fullName evidence="2 3">Uncharacterized protein</fullName>
    </submittedName>
</protein>
<evidence type="ECO:0000256" key="1">
    <source>
        <dbReference type="SAM" id="MobiDB-lite"/>
    </source>
</evidence>
<dbReference type="EnsemblPlants" id="PNT78040">
    <property type="protein sequence ID" value="PNT78040"/>
    <property type="gene ID" value="BRADI_1g72820v3"/>
</dbReference>
<feature type="region of interest" description="Disordered" evidence="1">
    <location>
        <begin position="1"/>
        <end position="86"/>
    </location>
</feature>
<dbReference type="Proteomes" id="UP000008810">
    <property type="component" value="Chromosome 1"/>
</dbReference>
<reference evidence="2" key="2">
    <citation type="submission" date="2017-06" db="EMBL/GenBank/DDBJ databases">
        <title>WGS assembly of Brachypodium distachyon.</title>
        <authorList>
            <consortium name="The International Brachypodium Initiative"/>
            <person name="Lucas S."/>
            <person name="Harmon-Smith M."/>
            <person name="Lail K."/>
            <person name="Tice H."/>
            <person name="Grimwood J."/>
            <person name="Bruce D."/>
            <person name="Barry K."/>
            <person name="Shu S."/>
            <person name="Lindquist E."/>
            <person name="Wang M."/>
            <person name="Pitluck S."/>
            <person name="Vogel J.P."/>
            <person name="Garvin D.F."/>
            <person name="Mockler T.C."/>
            <person name="Schmutz J."/>
            <person name="Rokhsar D."/>
            <person name="Bevan M.W."/>
        </authorList>
    </citation>
    <scope>NUCLEOTIDE SEQUENCE</scope>
    <source>
        <strain evidence="2">Bd21</strain>
    </source>
</reference>
<organism evidence="2">
    <name type="scientific">Brachypodium distachyon</name>
    <name type="common">Purple false brome</name>
    <name type="synonym">Trachynia distachya</name>
    <dbReference type="NCBI Taxonomy" id="15368"/>
    <lineage>
        <taxon>Eukaryota</taxon>
        <taxon>Viridiplantae</taxon>
        <taxon>Streptophyta</taxon>
        <taxon>Embryophyta</taxon>
        <taxon>Tracheophyta</taxon>
        <taxon>Spermatophyta</taxon>
        <taxon>Magnoliopsida</taxon>
        <taxon>Liliopsida</taxon>
        <taxon>Poales</taxon>
        <taxon>Poaceae</taxon>
        <taxon>BOP clade</taxon>
        <taxon>Pooideae</taxon>
        <taxon>Stipodae</taxon>
        <taxon>Brachypodieae</taxon>
        <taxon>Brachypodium</taxon>
    </lineage>
</organism>
<dbReference type="EMBL" id="CM000880">
    <property type="protein sequence ID" value="PNT78040.1"/>
    <property type="molecule type" value="Genomic_DNA"/>
</dbReference>
<dbReference type="AlphaFoldDB" id="A0A2K2DUT5"/>
<evidence type="ECO:0000313" key="2">
    <source>
        <dbReference type="EMBL" id="PNT78040.1"/>
    </source>
</evidence>
<evidence type="ECO:0000313" key="3">
    <source>
        <dbReference type="EnsemblPlants" id="PNT78040"/>
    </source>
</evidence>
<evidence type="ECO:0000313" key="4">
    <source>
        <dbReference type="Proteomes" id="UP000008810"/>
    </source>
</evidence>
<accession>A0A2K2DUT5</accession>
<reference evidence="3" key="3">
    <citation type="submission" date="2018-08" db="UniProtKB">
        <authorList>
            <consortium name="EnsemblPlants"/>
        </authorList>
    </citation>
    <scope>IDENTIFICATION</scope>
    <source>
        <strain evidence="3">cv. Bd21</strain>
    </source>
</reference>
<dbReference type="Gramene" id="PNT78040">
    <property type="protein sequence ID" value="PNT78040"/>
    <property type="gene ID" value="BRADI_1g72820v3"/>
</dbReference>
<gene>
    <name evidence="3" type="primary">LOC100832214</name>
    <name evidence="2" type="ORF">BRADI_1g72820v3</name>
</gene>
<dbReference type="ExpressionAtlas" id="A0A2K2DUT5">
    <property type="expression patterns" value="baseline"/>
</dbReference>
<sequence>MLQKKAPTVVRSGGVPSSHRGKGAARSYSNGEILPKKASGGVSVPATDPGKVPVDTGSIGEMPPMKTMTSSGGSPSQTRVGKAKTGLRREKVELEPGVPSRIGPCAPGIKGVGTSTALPDAGEHKPTKIKRADMALNGGTMLLKPSTKAKSVGSGGQTVHKCRAMETGSLASMDNHNARTTAAKNCEESVANYRTMKGKTSRASIGKMSQKLCSKDKADTGLNGVMLLQNQSSKVEADVGLSGEMLHENPATKEALDVQEQARLLIQELDELHMGESISFKEFNSYIGQLAPNPPWIDRNVKLEDEELHHQQDCLHGLYRFRYYKYKLSQQVSKKELHGDKLKEDYPEEDGSTWKEEFLQDSCEEGCSLEFLEKYGFFERFEKDGTLDWFFHPDYIYCASLDDYQRLVLLNYGGYEYASWADYHKYLQTYKMELEYLKYYEKLSKDLKWIENYRHTEQSSHKWGIICSRGAYQAIKIAATDFTEISATFAYIGYHTGRFAYQIEV</sequence>
<keyword evidence="4" id="KW-1185">Reference proteome</keyword>
<proteinExistence type="predicted"/>
<dbReference type="PANTHER" id="PTHR34480">
    <property type="entry name" value="OS01G0967800 PROTEIN-RELATED"/>
    <property type="match status" value="1"/>
</dbReference>
<name>A0A2K2DUT5_BRADI</name>
<dbReference type="PANTHER" id="PTHR34480:SF15">
    <property type="entry name" value="GENOME ASSEMBLY, CHROMOSOME: II"/>
    <property type="match status" value="1"/>
</dbReference>
<reference evidence="2 3" key="1">
    <citation type="journal article" date="2010" name="Nature">
        <title>Genome sequencing and analysis of the model grass Brachypodium distachyon.</title>
        <authorList>
            <consortium name="International Brachypodium Initiative"/>
        </authorList>
    </citation>
    <scope>NUCLEOTIDE SEQUENCE [LARGE SCALE GENOMIC DNA]</scope>
    <source>
        <strain evidence="2">Bd21</strain>
        <strain evidence="3">cv. Bd21</strain>
    </source>
</reference>